<dbReference type="SMART" id="SM00448">
    <property type="entry name" value="REC"/>
    <property type="match status" value="1"/>
</dbReference>
<dbReference type="RefSeq" id="WP_230736793.1">
    <property type="nucleotide sequence ID" value="NZ_JAJNDB010000004.1"/>
</dbReference>
<dbReference type="PANTHER" id="PTHR48111">
    <property type="entry name" value="REGULATOR OF RPOS"/>
    <property type="match status" value="1"/>
</dbReference>
<evidence type="ECO:0000313" key="9">
    <source>
        <dbReference type="Proteomes" id="UP001199469"/>
    </source>
</evidence>
<keyword evidence="1 4" id="KW-0597">Phosphoprotein</keyword>
<gene>
    <name evidence="8" type="ORF">LQ327_19585</name>
</gene>
<feature type="domain" description="OmpR/PhoB-type" evidence="7">
    <location>
        <begin position="130"/>
        <end position="225"/>
    </location>
</feature>
<accession>A0ABS8PDN6</accession>
<dbReference type="PANTHER" id="PTHR48111:SF40">
    <property type="entry name" value="PHOSPHATE REGULON TRANSCRIPTIONAL REGULATORY PROTEIN PHOB"/>
    <property type="match status" value="1"/>
</dbReference>
<dbReference type="Pfam" id="PF00486">
    <property type="entry name" value="Trans_reg_C"/>
    <property type="match status" value="1"/>
</dbReference>
<reference evidence="8 9" key="1">
    <citation type="submission" date="2021-11" db="EMBL/GenBank/DDBJ databases">
        <title>Draft genome sequence of Actinomycetospora sp. SF1 isolated from the rhizosphere soil.</title>
        <authorList>
            <person name="Duangmal K."/>
            <person name="Chantavorakit T."/>
        </authorList>
    </citation>
    <scope>NUCLEOTIDE SEQUENCE [LARGE SCALE GENOMIC DNA]</scope>
    <source>
        <strain evidence="8 9">TBRC 5722</strain>
    </source>
</reference>
<dbReference type="CDD" id="cd17574">
    <property type="entry name" value="REC_OmpR"/>
    <property type="match status" value="1"/>
</dbReference>
<evidence type="ECO:0000256" key="5">
    <source>
        <dbReference type="PROSITE-ProRule" id="PRU01091"/>
    </source>
</evidence>
<dbReference type="Gene3D" id="3.40.50.2300">
    <property type="match status" value="1"/>
</dbReference>
<dbReference type="Pfam" id="PF00072">
    <property type="entry name" value="Response_reg"/>
    <property type="match status" value="1"/>
</dbReference>
<dbReference type="Gene3D" id="6.10.250.690">
    <property type="match status" value="1"/>
</dbReference>
<feature type="domain" description="Response regulatory" evidence="6">
    <location>
        <begin position="3"/>
        <end position="116"/>
    </location>
</feature>
<evidence type="ECO:0000256" key="2">
    <source>
        <dbReference type="ARBA" id="ARBA00023012"/>
    </source>
</evidence>
<organism evidence="8 9">
    <name type="scientific">Actinomycetospora endophytica</name>
    <dbReference type="NCBI Taxonomy" id="2291215"/>
    <lineage>
        <taxon>Bacteria</taxon>
        <taxon>Bacillati</taxon>
        <taxon>Actinomycetota</taxon>
        <taxon>Actinomycetes</taxon>
        <taxon>Pseudonocardiales</taxon>
        <taxon>Pseudonocardiaceae</taxon>
        <taxon>Actinomycetospora</taxon>
    </lineage>
</organism>
<name>A0ABS8PDN6_9PSEU</name>
<protein>
    <submittedName>
        <fullName evidence="8">Response regulator transcription factor</fullName>
    </submittedName>
</protein>
<dbReference type="InterPro" id="IPR001867">
    <property type="entry name" value="OmpR/PhoB-type_DNA-bd"/>
</dbReference>
<feature type="DNA-binding region" description="OmpR/PhoB-type" evidence="5">
    <location>
        <begin position="130"/>
        <end position="225"/>
    </location>
</feature>
<feature type="modified residue" description="4-aspartylphosphate" evidence="4">
    <location>
        <position position="51"/>
    </location>
</feature>
<proteinExistence type="predicted"/>
<comment type="caution">
    <text evidence="8">The sequence shown here is derived from an EMBL/GenBank/DDBJ whole genome shotgun (WGS) entry which is preliminary data.</text>
</comment>
<dbReference type="CDD" id="cd00383">
    <property type="entry name" value="trans_reg_C"/>
    <property type="match status" value="1"/>
</dbReference>
<evidence type="ECO:0000256" key="4">
    <source>
        <dbReference type="PROSITE-ProRule" id="PRU00169"/>
    </source>
</evidence>
<dbReference type="SMART" id="SM00862">
    <property type="entry name" value="Trans_reg_C"/>
    <property type="match status" value="1"/>
</dbReference>
<evidence type="ECO:0000313" key="8">
    <source>
        <dbReference type="EMBL" id="MCD2195575.1"/>
    </source>
</evidence>
<dbReference type="Gene3D" id="1.10.10.10">
    <property type="entry name" value="Winged helix-like DNA-binding domain superfamily/Winged helix DNA-binding domain"/>
    <property type="match status" value="1"/>
</dbReference>
<dbReference type="InterPro" id="IPR016032">
    <property type="entry name" value="Sig_transdc_resp-reg_C-effctor"/>
</dbReference>
<dbReference type="InterPro" id="IPR001789">
    <property type="entry name" value="Sig_transdc_resp-reg_receiver"/>
</dbReference>
<evidence type="ECO:0000259" key="7">
    <source>
        <dbReference type="PROSITE" id="PS51755"/>
    </source>
</evidence>
<sequence>MAELWVVEDDETIRGVLASRFEAEGHRVRSFADGGSSLDRSLPGPDLVLLDLGLPDLEGAEVCRRLRLAHPETVIVVLTARADEMDVVVALEAGADDYLTKPVRYTELTARLRAHLRRAGAALPEGSARGGRIVLDDLIIDVAARTVTREGAELGLRAKEFDLLARLAAEAGAVVTRETLMSDVWDEHWAGSTKTLDVHIAALRRKLGPQPTIATVRGHGYRLERPGG</sequence>
<keyword evidence="2" id="KW-0902">Two-component regulatory system</keyword>
<dbReference type="InterPro" id="IPR011006">
    <property type="entry name" value="CheY-like_superfamily"/>
</dbReference>
<dbReference type="EMBL" id="JAJNDB010000004">
    <property type="protein sequence ID" value="MCD2195575.1"/>
    <property type="molecule type" value="Genomic_DNA"/>
</dbReference>
<dbReference type="SUPFAM" id="SSF46894">
    <property type="entry name" value="C-terminal effector domain of the bipartite response regulators"/>
    <property type="match status" value="1"/>
</dbReference>
<dbReference type="InterPro" id="IPR039420">
    <property type="entry name" value="WalR-like"/>
</dbReference>
<dbReference type="PROSITE" id="PS51755">
    <property type="entry name" value="OMPR_PHOB"/>
    <property type="match status" value="1"/>
</dbReference>
<keyword evidence="9" id="KW-1185">Reference proteome</keyword>
<evidence type="ECO:0000256" key="1">
    <source>
        <dbReference type="ARBA" id="ARBA00022553"/>
    </source>
</evidence>
<dbReference type="Proteomes" id="UP001199469">
    <property type="component" value="Unassembled WGS sequence"/>
</dbReference>
<dbReference type="PROSITE" id="PS50110">
    <property type="entry name" value="RESPONSE_REGULATORY"/>
    <property type="match status" value="1"/>
</dbReference>
<dbReference type="InterPro" id="IPR036388">
    <property type="entry name" value="WH-like_DNA-bd_sf"/>
</dbReference>
<evidence type="ECO:0000256" key="3">
    <source>
        <dbReference type="ARBA" id="ARBA00023125"/>
    </source>
</evidence>
<keyword evidence="3 5" id="KW-0238">DNA-binding</keyword>
<dbReference type="SUPFAM" id="SSF52172">
    <property type="entry name" value="CheY-like"/>
    <property type="match status" value="1"/>
</dbReference>
<evidence type="ECO:0000259" key="6">
    <source>
        <dbReference type="PROSITE" id="PS50110"/>
    </source>
</evidence>